<feature type="domain" description="Integrase catalytic" evidence="3">
    <location>
        <begin position="421"/>
        <end position="577"/>
    </location>
</feature>
<dbReference type="Gene3D" id="3.30.420.10">
    <property type="entry name" value="Ribonuclease H-like superfamily/Ribonuclease H"/>
    <property type="match status" value="1"/>
</dbReference>
<dbReference type="InterPro" id="IPR036397">
    <property type="entry name" value="RNaseH_sf"/>
</dbReference>
<comment type="caution">
    <text evidence="4">The sequence shown here is derived from an EMBL/GenBank/DDBJ whole genome shotgun (WGS) entry which is preliminary data.</text>
</comment>
<dbReference type="SUPFAM" id="SSF53098">
    <property type="entry name" value="Ribonuclease H-like"/>
    <property type="match status" value="1"/>
</dbReference>
<dbReference type="AlphaFoldDB" id="A0AAI8VWD8"/>
<evidence type="ECO:0000259" key="3">
    <source>
        <dbReference type="PROSITE" id="PS50994"/>
    </source>
</evidence>
<protein>
    <submittedName>
        <fullName evidence="4">Uu.00g052930.m01.CDS01</fullName>
    </submittedName>
</protein>
<dbReference type="InterPro" id="IPR001584">
    <property type="entry name" value="Integrase_cat-core"/>
</dbReference>
<evidence type="ECO:0000313" key="4">
    <source>
        <dbReference type="EMBL" id="CAJ2512278.1"/>
    </source>
</evidence>
<gene>
    <name evidence="4" type="ORF">KHLLAP_LOCUS12746</name>
</gene>
<dbReference type="Proteomes" id="UP001295740">
    <property type="component" value="Unassembled WGS sequence"/>
</dbReference>
<keyword evidence="5" id="KW-1185">Reference proteome</keyword>
<keyword evidence="1" id="KW-0694">RNA-binding</keyword>
<proteinExistence type="predicted"/>
<dbReference type="GO" id="GO:0003723">
    <property type="term" value="F:RNA binding"/>
    <property type="evidence" value="ECO:0007669"/>
    <property type="project" value="UniProtKB-KW"/>
</dbReference>
<organism evidence="4 5">
    <name type="scientific">Anthostomella pinea</name>
    <dbReference type="NCBI Taxonomy" id="933095"/>
    <lineage>
        <taxon>Eukaryota</taxon>
        <taxon>Fungi</taxon>
        <taxon>Dikarya</taxon>
        <taxon>Ascomycota</taxon>
        <taxon>Pezizomycotina</taxon>
        <taxon>Sordariomycetes</taxon>
        <taxon>Xylariomycetidae</taxon>
        <taxon>Xylariales</taxon>
        <taxon>Xylariaceae</taxon>
        <taxon>Anthostomella</taxon>
    </lineage>
</organism>
<dbReference type="EMBL" id="CAUWAG010000019">
    <property type="protein sequence ID" value="CAJ2512278.1"/>
    <property type="molecule type" value="Genomic_DNA"/>
</dbReference>
<reference evidence="4" key="1">
    <citation type="submission" date="2023-10" db="EMBL/GenBank/DDBJ databases">
        <authorList>
            <person name="Hackl T."/>
        </authorList>
    </citation>
    <scope>NUCLEOTIDE SEQUENCE</scope>
</reference>
<accession>A0AAI8VWD8</accession>
<sequence>MIPLRANKSIRGWLVALVRTTKPSATDTARMVTEAYEQVVYPRSALKSEKQVLTFLNDWERVMADATYHNIPHVIEPMFWIKDFAVAIQGYAPTFADRLYLDYVYNHMGAPDYLEISRRFQAWIALQAAGSRAGARRIQRGTALQAEQPQFAGDRSPSTEDFPADPASNQRQQSRKRGQADTGSGGHPNQKPRPPTRKAIQVFGKKIKENLDFVKEVMKLRDEHFAKMANEQQAGDQHQKFEDRAYSSILDSGSTLHVFNDLSQFESFRKAPRGHFVVAGNSEIPILGYGECADFACNIISYDLLKKRGYYWDTRKNTINRKDGSILGELSKIYGQRIVEYNPSPIYEAAFPAAARRLRRRTTATRPNFKGTALQWHLRMGHIGPEPLRQLGLQCRGTSLRGPQTHEYEECARAKAYELPSRRNPDLKATKAFYHMNIYWEEVKEGYNGVTRIMTAVCKATGLAIPYFCYGKTTEENVANVQDLINFAKRHQFEICIIRADNEFFTAMMEDLLYKEGIIPEPSAPHTQAQTGRAEKQGHVGVQKARAMKGKLPYNLWPVIVDAAFYLYNCTPRAISK</sequence>
<feature type="region of interest" description="Disordered" evidence="2">
    <location>
        <begin position="143"/>
        <end position="197"/>
    </location>
</feature>
<dbReference type="PROSITE" id="PS50994">
    <property type="entry name" value="INTEGRASE"/>
    <property type="match status" value="1"/>
</dbReference>
<dbReference type="GO" id="GO:0005634">
    <property type="term" value="C:nucleus"/>
    <property type="evidence" value="ECO:0007669"/>
    <property type="project" value="UniProtKB-ARBA"/>
</dbReference>
<dbReference type="InterPro" id="IPR012337">
    <property type="entry name" value="RNaseH-like_sf"/>
</dbReference>
<evidence type="ECO:0000256" key="1">
    <source>
        <dbReference type="ARBA" id="ARBA00022884"/>
    </source>
</evidence>
<evidence type="ECO:0000313" key="5">
    <source>
        <dbReference type="Proteomes" id="UP001295740"/>
    </source>
</evidence>
<name>A0AAI8VWD8_9PEZI</name>
<dbReference type="GO" id="GO:0015074">
    <property type="term" value="P:DNA integration"/>
    <property type="evidence" value="ECO:0007669"/>
    <property type="project" value="InterPro"/>
</dbReference>
<evidence type="ECO:0000256" key="2">
    <source>
        <dbReference type="SAM" id="MobiDB-lite"/>
    </source>
</evidence>